<feature type="compositionally biased region" description="Low complexity" evidence="1">
    <location>
        <begin position="92"/>
        <end position="106"/>
    </location>
</feature>
<keyword evidence="3" id="KW-1185">Reference proteome</keyword>
<dbReference type="Proteomes" id="UP000054359">
    <property type="component" value="Unassembled WGS sequence"/>
</dbReference>
<feature type="non-terminal residue" evidence="2">
    <location>
        <position position="226"/>
    </location>
</feature>
<evidence type="ECO:0000256" key="1">
    <source>
        <dbReference type="SAM" id="MobiDB-lite"/>
    </source>
</evidence>
<dbReference type="OMA" id="HPESHIM"/>
<sequence length="226" mass="26266">MPRQTKCMCEDGDPEACEVMQAVKNSVYQLNDVLNLSFDPTFRTNSLVYGFSPFSYSSPVDSFYVQFRKLQEKHRITELRHQCENQTMNQFKGSSSETGKTSTSKPSENDFIQSSFYTPHFSQTSWKKDDDVIARARNIVLREQARSKKQQQQFMEPSVSANVLHPESHIMTTDNFSQSVQFNVSRSFGSLPSSFFNFELDPETDYNRWMARLNALQQKIRSHKMF</sequence>
<evidence type="ECO:0000313" key="3">
    <source>
        <dbReference type="Proteomes" id="UP000054359"/>
    </source>
</evidence>
<proteinExistence type="predicted"/>
<accession>A0A087UJL7</accession>
<protein>
    <submittedName>
        <fullName evidence="2">Uncharacterized protein</fullName>
    </submittedName>
</protein>
<name>A0A087UJL7_STEMI</name>
<organism evidence="2 3">
    <name type="scientific">Stegodyphus mimosarum</name>
    <name type="common">African social velvet spider</name>
    <dbReference type="NCBI Taxonomy" id="407821"/>
    <lineage>
        <taxon>Eukaryota</taxon>
        <taxon>Metazoa</taxon>
        <taxon>Ecdysozoa</taxon>
        <taxon>Arthropoda</taxon>
        <taxon>Chelicerata</taxon>
        <taxon>Arachnida</taxon>
        <taxon>Araneae</taxon>
        <taxon>Araneomorphae</taxon>
        <taxon>Entelegynae</taxon>
        <taxon>Eresoidea</taxon>
        <taxon>Eresidae</taxon>
        <taxon>Stegodyphus</taxon>
    </lineage>
</organism>
<evidence type="ECO:0000313" key="2">
    <source>
        <dbReference type="EMBL" id="KFM77556.1"/>
    </source>
</evidence>
<reference evidence="2 3" key="1">
    <citation type="submission" date="2013-11" db="EMBL/GenBank/DDBJ databases">
        <title>Genome sequencing of Stegodyphus mimosarum.</title>
        <authorList>
            <person name="Bechsgaard J."/>
        </authorList>
    </citation>
    <scope>NUCLEOTIDE SEQUENCE [LARGE SCALE GENOMIC DNA]</scope>
</reference>
<feature type="region of interest" description="Disordered" evidence="1">
    <location>
        <begin position="86"/>
        <end position="110"/>
    </location>
</feature>
<dbReference type="EMBL" id="KK120117">
    <property type="protein sequence ID" value="KFM77556.1"/>
    <property type="molecule type" value="Genomic_DNA"/>
</dbReference>
<dbReference type="OrthoDB" id="6344460at2759"/>
<dbReference type="AlphaFoldDB" id="A0A087UJL7"/>
<gene>
    <name evidence="2" type="ORF">X975_10641</name>
</gene>